<dbReference type="EMBL" id="AFRT01001450">
    <property type="protein sequence ID" value="ELU40339.1"/>
    <property type="molecule type" value="Genomic_DNA"/>
</dbReference>
<evidence type="ECO:0000313" key="1">
    <source>
        <dbReference type="EMBL" id="ELU40339.1"/>
    </source>
</evidence>
<evidence type="ECO:0000313" key="2">
    <source>
        <dbReference type="Proteomes" id="UP000011668"/>
    </source>
</evidence>
<protein>
    <submittedName>
        <fullName evidence="1">Uncharacterized protein</fullName>
    </submittedName>
</protein>
<sequence length="197" mass="22015">MYTVCRFVSESRKQGSRGLSSLKSDSSSTYTMNRQSGDFLDVENRALHAESHPCVWIQRAWARAPGETWFSCDLFVLLGFTVCTLGTAGWKVCEPPTEESDHWENVHGADAQSRDRTGPRRIRDLPPLSQPYIYFRADAPVPARSSLTPSRSALVLRRPRAGVGHLTSLTYLILSKIIIESCSFSDAEYGIDAQSRD</sequence>
<comment type="caution">
    <text evidence="1">The sequence shown here is derived from an EMBL/GenBank/DDBJ whole genome shotgun (WGS) entry which is preliminary data.</text>
</comment>
<gene>
    <name evidence="1" type="ORF">AG1IA_05633</name>
</gene>
<dbReference type="HOGENOM" id="CLU_1385012_0_0_1"/>
<keyword evidence="2" id="KW-1185">Reference proteome</keyword>
<dbReference type="AlphaFoldDB" id="L8WVH5"/>
<accession>L8WVH5</accession>
<dbReference type="Proteomes" id="UP000011668">
    <property type="component" value="Unassembled WGS sequence"/>
</dbReference>
<reference evidence="1 2" key="1">
    <citation type="journal article" date="2013" name="Nat. Commun.">
        <title>The evolution and pathogenic mechanisms of the rice sheath blight pathogen.</title>
        <authorList>
            <person name="Zheng A."/>
            <person name="Lin R."/>
            <person name="Xu L."/>
            <person name="Qin P."/>
            <person name="Tang C."/>
            <person name="Ai P."/>
            <person name="Zhang D."/>
            <person name="Liu Y."/>
            <person name="Sun Z."/>
            <person name="Feng H."/>
            <person name="Wang Y."/>
            <person name="Chen Y."/>
            <person name="Liang X."/>
            <person name="Fu R."/>
            <person name="Li Q."/>
            <person name="Zhang J."/>
            <person name="Yu X."/>
            <person name="Xie Z."/>
            <person name="Ding L."/>
            <person name="Guan P."/>
            <person name="Tang J."/>
            <person name="Liang Y."/>
            <person name="Wang S."/>
            <person name="Deng Q."/>
            <person name="Li S."/>
            <person name="Zhu J."/>
            <person name="Wang L."/>
            <person name="Liu H."/>
            <person name="Li P."/>
        </authorList>
    </citation>
    <scope>NUCLEOTIDE SEQUENCE [LARGE SCALE GENOMIC DNA]</scope>
    <source>
        <strain evidence="2">AG-1 IA</strain>
    </source>
</reference>
<proteinExistence type="predicted"/>
<name>L8WVH5_THACA</name>
<organism evidence="1 2">
    <name type="scientific">Thanatephorus cucumeris (strain AG1-IA)</name>
    <name type="common">Rice sheath blight fungus</name>
    <name type="synonym">Rhizoctonia solani</name>
    <dbReference type="NCBI Taxonomy" id="983506"/>
    <lineage>
        <taxon>Eukaryota</taxon>
        <taxon>Fungi</taxon>
        <taxon>Dikarya</taxon>
        <taxon>Basidiomycota</taxon>
        <taxon>Agaricomycotina</taxon>
        <taxon>Agaricomycetes</taxon>
        <taxon>Cantharellales</taxon>
        <taxon>Ceratobasidiaceae</taxon>
        <taxon>Rhizoctonia</taxon>
        <taxon>Rhizoctonia solani AG-1</taxon>
    </lineage>
</organism>